<gene>
    <name evidence="2" type="ORF">B5M42_03890</name>
</gene>
<feature type="domain" description="Aminoglycoside phosphotransferase" evidence="1">
    <location>
        <begin position="33"/>
        <end position="253"/>
    </location>
</feature>
<evidence type="ECO:0000313" key="2">
    <source>
        <dbReference type="EMBL" id="TFE90974.1"/>
    </source>
</evidence>
<comment type="caution">
    <text evidence="2">The sequence shown here is derived from an EMBL/GenBank/DDBJ whole genome shotgun (WGS) entry which is preliminary data.</text>
</comment>
<organism evidence="2 3">
    <name type="scientific">Paenibacillus athensensis</name>
    <dbReference type="NCBI Taxonomy" id="1967502"/>
    <lineage>
        <taxon>Bacteria</taxon>
        <taxon>Bacillati</taxon>
        <taxon>Bacillota</taxon>
        <taxon>Bacilli</taxon>
        <taxon>Bacillales</taxon>
        <taxon>Paenibacillaceae</taxon>
        <taxon>Paenibacillus</taxon>
    </lineage>
</organism>
<protein>
    <recommendedName>
        <fullName evidence="1">Aminoglycoside phosphotransferase domain-containing protein</fullName>
    </recommendedName>
</protein>
<dbReference type="Pfam" id="PF01636">
    <property type="entry name" value="APH"/>
    <property type="match status" value="1"/>
</dbReference>
<dbReference type="Proteomes" id="UP000298246">
    <property type="component" value="Unassembled WGS sequence"/>
</dbReference>
<evidence type="ECO:0000259" key="1">
    <source>
        <dbReference type="Pfam" id="PF01636"/>
    </source>
</evidence>
<keyword evidence="3" id="KW-1185">Reference proteome</keyword>
<reference evidence="2 3" key="1">
    <citation type="submission" date="2017-03" db="EMBL/GenBank/DDBJ databases">
        <title>Isolation of Levoglucosan Utilizing Bacteria.</title>
        <authorList>
            <person name="Arya A.S."/>
        </authorList>
    </citation>
    <scope>NUCLEOTIDE SEQUENCE [LARGE SCALE GENOMIC DNA]</scope>
    <source>
        <strain evidence="2 3">MEC069</strain>
    </source>
</reference>
<dbReference type="RefSeq" id="WP_134749923.1">
    <property type="nucleotide sequence ID" value="NZ_MYFO02000007.1"/>
</dbReference>
<dbReference type="InterPro" id="IPR002575">
    <property type="entry name" value="Aminoglycoside_PTrfase"/>
</dbReference>
<dbReference type="SUPFAM" id="SSF56112">
    <property type="entry name" value="Protein kinase-like (PK-like)"/>
    <property type="match status" value="1"/>
</dbReference>
<name>A0A4Y8QA27_9BACL</name>
<dbReference type="EMBL" id="MYFO01000003">
    <property type="protein sequence ID" value="TFE90974.1"/>
    <property type="molecule type" value="Genomic_DNA"/>
</dbReference>
<dbReference type="PANTHER" id="PTHR21310">
    <property type="entry name" value="AMINOGLYCOSIDE PHOSPHOTRANSFERASE-RELATED-RELATED"/>
    <property type="match status" value="1"/>
</dbReference>
<dbReference type="InterPro" id="IPR051678">
    <property type="entry name" value="AGP_Transferase"/>
</dbReference>
<accession>A0A4Y8QA27</accession>
<proteinExistence type="predicted"/>
<dbReference type="Gene3D" id="3.30.200.20">
    <property type="entry name" value="Phosphorylase Kinase, domain 1"/>
    <property type="match status" value="1"/>
</dbReference>
<dbReference type="PANTHER" id="PTHR21310:SF42">
    <property type="entry name" value="BIFUNCTIONAL AAC_APH"/>
    <property type="match status" value="1"/>
</dbReference>
<dbReference type="AlphaFoldDB" id="A0A4Y8QA27"/>
<evidence type="ECO:0000313" key="3">
    <source>
        <dbReference type="Proteomes" id="UP000298246"/>
    </source>
</evidence>
<dbReference type="OrthoDB" id="3806873at2"/>
<dbReference type="InterPro" id="IPR011009">
    <property type="entry name" value="Kinase-like_dom_sf"/>
</dbReference>
<sequence>MSVWHPERVVTEEEAAELIERQFPQLAPVTAIAAGEGFDNTAYRVNGAYVFRFPRRESAVELLRAECALLPALGALEQPLAIPTSLLLGAPEERYPWPFAGYRYVPGRPPRVGNDEGRRRSVERLAAFLRALHAYPAESAKRLGVPGSDPVGRFVMPAALERLQAREEEAAALGLWHGGEALESLIAGLDGVNVRSYRETLLHGDLHLRNVLEDEQGELNGVIDWGDAHIGHPALDLAIAYSYVPVSERERFFCLYGAVDADTRKLARFRAVFTLVVLLLYGHDRGDDELAAVSREGLARALAGPL</sequence>
<dbReference type="Gene3D" id="3.90.1200.10">
    <property type="match status" value="1"/>
</dbReference>